<evidence type="ECO:0000313" key="2">
    <source>
        <dbReference type="EMBL" id="GBP92612.1"/>
    </source>
</evidence>
<accession>A0A4C1ZYN8</accession>
<proteinExistence type="predicted"/>
<dbReference type="AlphaFoldDB" id="A0A4C1ZYN8"/>
<dbReference type="SMART" id="SM00597">
    <property type="entry name" value="ZnF_TTF"/>
    <property type="match status" value="1"/>
</dbReference>
<dbReference type="EMBL" id="BGZK01002290">
    <property type="protein sequence ID" value="GBP92612.1"/>
    <property type="molecule type" value="Genomic_DNA"/>
</dbReference>
<gene>
    <name evidence="2" type="primary">ZMYM1</name>
    <name evidence="2" type="ORF">EVAR_63091_1</name>
</gene>
<comment type="caution">
    <text evidence="2">The sequence shown here is derived from an EMBL/GenBank/DDBJ whole genome shotgun (WGS) entry which is preliminary data.</text>
</comment>
<evidence type="ECO:0000313" key="3">
    <source>
        <dbReference type="Proteomes" id="UP000299102"/>
    </source>
</evidence>
<protein>
    <submittedName>
        <fullName evidence="2">Zinc finger MYM-type protein 1</fullName>
    </submittedName>
</protein>
<sequence length="342" mass="39527">MVDDVENPITVIPEVITHHDIGLLIFDKNIGEPVMSDGLKTEIIKMGSKYFQNTEGPFLPTNNRCMNKSWFKKKLGNCGEEVTRSWLVYSPSKKSAFCICCLIFSQLNNQTALEHEDGFTQWKAPERLTAHENAKNHRQCFTQWKEMERNFAANKGIIDAELQTQIETGKQKWRNVLKRIIHCIKFLATQNLALRGHRESLSTCDDESEPNNVGNFLGFIKLLAIFDPNINTHLTHIKNHPGTTSYFSPSVQNEFIHLMATTSYFSPSVQNEFIHLMATTVRQSLLRSIRKSKYYDLMFDSTPDQAHHEQMSEVVRYVEVDFERKSVRVRESFLGFKRMLEA</sequence>
<dbReference type="PANTHER" id="PTHR45749">
    <property type="match status" value="1"/>
</dbReference>
<organism evidence="2 3">
    <name type="scientific">Eumeta variegata</name>
    <name type="common">Bagworm moth</name>
    <name type="synonym">Eumeta japonica</name>
    <dbReference type="NCBI Taxonomy" id="151549"/>
    <lineage>
        <taxon>Eukaryota</taxon>
        <taxon>Metazoa</taxon>
        <taxon>Ecdysozoa</taxon>
        <taxon>Arthropoda</taxon>
        <taxon>Hexapoda</taxon>
        <taxon>Insecta</taxon>
        <taxon>Pterygota</taxon>
        <taxon>Neoptera</taxon>
        <taxon>Endopterygota</taxon>
        <taxon>Lepidoptera</taxon>
        <taxon>Glossata</taxon>
        <taxon>Ditrysia</taxon>
        <taxon>Tineoidea</taxon>
        <taxon>Psychidae</taxon>
        <taxon>Oiketicinae</taxon>
        <taxon>Eumeta</taxon>
    </lineage>
</organism>
<name>A0A4C1ZYN8_EUMVA</name>
<reference evidence="2 3" key="1">
    <citation type="journal article" date="2019" name="Commun. Biol.">
        <title>The bagworm genome reveals a unique fibroin gene that provides high tensile strength.</title>
        <authorList>
            <person name="Kono N."/>
            <person name="Nakamura H."/>
            <person name="Ohtoshi R."/>
            <person name="Tomita M."/>
            <person name="Numata K."/>
            <person name="Arakawa K."/>
        </authorList>
    </citation>
    <scope>NUCLEOTIDE SEQUENCE [LARGE SCALE GENOMIC DNA]</scope>
</reference>
<dbReference type="InterPro" id="IPR006580">
    <property type="entry name" value="Znf_TTF"/>
</dbReference>
<dbReference type="Proteomes" id="UP000299102">
    <property type="component" value="Unassembled WGS sequence"/>
</dbReference>
<feature type="domain" description="TTF-type" evidence="1">
    <location>
        <begin position="62"/>
        <end position="156"/>
    </location>
</feature>
<dbReference type="OrthoDB" id="10063284at2759"/>
<dbReference type="STRING" id="151549.A0A4C1ZYN8"/>
<dbReference type="PANTHER" id="PTHR45749:SF21">
    <property type="entry name" value="DUF4371 DOMAIN-CONTAINING PROTEIN"/>
    <property type="match status" value="1"/>
</dbReference>
<keyword evidence="3" id="KW-1185">Reference proteome</keyword>
<evidence type="ECO:0000259" key="1">
    <source>
        <dbReference type="SMART" id="SM00597"/>
    </source>
</evidence>